<dbReference type="PATRIC" id="fig|1432562.3.peg.2151"/>
<comment type="caution">
    <text evidence="1">The sequence shown here is derived from an EMBL/GenBank/DDBJ whole genome shotgun (WGS) entry which is preliminary data.</text>
</comment>
<dbReference type="Proteomes" id="UP000034287">
    <property type="component" value="Unassembled WGS sequence"/>
</dbReference>
<protein>
    <recommendedName>
        <fullName evidence="3">DUF1871 domain-containing protein</fullName>
    </recommendedName>
</protein>
<proteinExistence type="predicted"/>
<name>A0A0M2SMH1_9STAP</name>
<reference evidence="1 2" key="1">
    <citation type="submission" date="2015-04" db="EMBL/GenBank/DDBJ databases">
        <title>Taxonomic description and genome sequence of Salinicoccus sediminis sp. nov., a novel hyper halotolerant bacterium isolated from marine sediment.</title>
        <authorList>
            <person name="Mathan Kumar R."/>
            <person name="Kaur G."/>
            <person name="Kumar N."/>
            <person name="Kumar A."/>
            <person name="Singh N.K."/>
            <person name="Kaur N."/>
            <person name="Mayilraj S."/>
        </authorList>
    </citation>
    <scope>NUCLEOTIDE SEQUENCE [LARGE SCALE GENOMIC DNA]</scope>
    <source>
        <strain evidence="1 2">SV-16</strain>
    </source>
</reference>
<dbReference type="InterPro" id="IPR015053">
    <property type="entry name" value="DUF1871"/>
</dbReference>
<dbReference type="EMBL" id="LAYZ01000024">
    <property type="protein sequence ID" value="KKK34072.1"/>
    <property type="molecule type" value="Genomic_DNA"/>
</dbReference>
<dbReference type="Pfam" id="PF08958">
    <property type="entry name" value="DUF1871"/>
    <property type="match status" value="1"/>
</dbReference>
<gene>
    <name evidence="1" type="ORF">WN59_10800</name>
</gene>
<accession>A0A0M2SMH1</accession>
<dbReference type="Gene3D" id="1.10.340.20">
    <property type="entry name" value="Apc36109-like domain"/>
    <property type="match status" value="1"/>
</dbReference>
<evidence type="ECO:0000313" key="2">
    <source>
        <dbReference type="Proteomes" id="UP000034287"/>
    </source>
</evidence>
<evidence type="ECO:0000313" key="1">
    <source>
        <dbReference type="EMBL" id="KKK34072.1"/>
    </source>
</evidence>
<keyword evidence="2" id="KW-1185">Reference proteome</keyword>
<dbReference type="STRING" id="1432562.WN59_10800"/>
<dbReference type="InterPro" id="IPR023162">
    <property type="entry name" value="Apc36109-like_dom_sf"/>
</dbReference>
<sequence>MMSPEGNVELYRLLGGWCPAAAGMPDGEDFDFDSEIYDSMDVIFRHREDVEKASAGVQDVFRFSFEKTVPLGEIRPVVIEAFEIIELYKEP</sequence>
<evidence type="ECO:0008006" key="3">
    <source>
        <dbReference type="Google" id="ProtNLM"/>
    </source>
</evidence>
<dbReference type="AlphaFoldDB" id="A0A0M2SMH1"/>
<organism evidence="1 2">
    <name type="scientific">Salinicoccus sediminis</name>
    <dbReference type="NCBI Taxonomy" id="1432562"/>
    <lineage>
        <taxon>Bacteria</taxon>
        <taxon>Bacillati</taxon>
        <taxon>Bacillota</taxon>
        <taxon>Bacilli</taxon>
        <taxon>Bacillales</taxon>
        <taxon>Staphylococcaceae</taxon>
        <taxon>Salinicoccus</taxon>
    </lineage>
</organism>